<dbReference type="Proteomes" id="UP000187203">
    <property type="component" value="Unassembled WGS sequence"/>
</dbReference>
<comment type="caution">
    <text evidence="2">The sequence shown here is derived from an EMBL/GenBank/DDBJ whole genome shotgun (WGS) entry which is preliminary data.</text>
</comment>
<feature type="region of interest" description="Disordered" evidence="1">
    <location>
        <begin position="1"/>
        <end position="23"/>
    </location>
</feature>
<gene>
    <name evidence="2" type="ORF">COLO4_05998</name>
</gene>
<proteinExistence type="predicted"/>
<sequence length="36" mass="4033">MVARTDDTEDSNQETLQVDGNSHNDLELETAIMILN</sequence>
<dbReference type="AlphaFoldDB" id="A0A1R3KPC8"/>
<protein>
    <submittedName>
        <fullName evidence="2">Uncharacterized protein</fullName>
    </submittedName>
</protein>
<reference evidence="3" key="1">
    <citation type="submission" date="2013-09" db="EMBL/GenBank/DDBJ databases">
        <title>Corchorus olitorius genome sequencing.</title>
        <authorList>
            <person name="Alam M."/>
            <person name="Haque M.S."/>
            <person name="Islam M.S."/>
            <person name="Emdad E.M."/>
            <person name="Islam M.M."/>
            <person name="Ahmed B."/>
            <person name="Halim A."/>
            <person name="Hossen Q.M.M."/>
            <person name="Hossain M.Z."/>
            <person name="Ahmed R."/>
            <person name="Khan M.M."/>
            <person name="Islam R."/>
            <person name="Rashid M.M."/>
            <person name="Khan S.A."/>
            <person name="Rahman M.S."/>
            <person name="Alam M."/>
            <person name="Yahiya A.S."/>
            <person name="Khan M.S."/>
            <person name="Azam M.S."/>
            <person name="Haque T."/>
            <person name="Lashkar M.Z.H."/>
            <person name="Akhand A.I."/>
            <person name="Morshed G."/>
            <person name="Roy S."/>
            <person name="Uddin K.S."/>
            <person name="Rabeya T."/>
            <person name="Hossain A.S."/>
            <person name="Chowdhury A."/>
            <person name="Snigdha A.R."/>
            <person name="Mortoza M.S."/>
            <person name="Matin S.A."/>
            <person name="Hoque S.M.E."/>
            <person name="Islam M.K."/>
            <person name="Roy D.K."/>
            <person name="Haider R."/>
            <person name="Moosa M.M."/>
            <person name="Elias S.M."/>
            <person name="Hasan A.M."/>
            <person name="Jahan S."/>
            <person name="Shafiuddin M."/>
            <person name="Mahmood N."/>
            <person name="Shommy N.S."/>
        </authorList>
    </citation>
    <scope>NUCLEOTIDE SEQUENCE [LARGE SCALE GENOMIC DNA]</scope>
    <source>
        <strain evidence="3">cv. O-4</strain>
    </source>
</reference>
<evidence type="ECO:0000313" key="3">
    <source>
        <dbReference type="Proteomes" id="UP000187203"/>
    </source>
</evidence>
<evidence type="ECO:0000256" key="1">
    <source>
        <dbReference type="SAM" id="MobiDB-lite"/>
    </source>
</evidence>
<evidence type="ECO:0000313" key="2">
    <source>
        <dbReference type="EMBL" id="OMP08914.1"/>
    </source>
</evidence>
<accession>A0A1R3KPC8</accession>
<feature type="compositionally biased region" description="Polar residues" evidence="1">
    <location>
        <begin position="13"/>
        <end position="23"/>
    </location>
</feature>
<dbReference type="EMBL" id="AWUE01012548">
    <property type="protein sequence ID" value="OMP08914.1"/>
    <property type="molecule type" value="Genomic_DNA"/>
</dbReference>
<keyword evidence="3" id="KW-1185">Reference proteome</keyword>
<organism evidence="2 3">
    <name type="scientific">Corchorus olitorius</name>
    <dbReference type="NCBI Taxonomy" id="93759"/>
    <lineage>
        <taxon>Eukaryota</taxon>
        <taxon>Viridiplantae</taxon>
        <taxon>Streptophyta</taxon>
        <taxon>Embryophyta</taxon>
        <taxon>Tracheophyta</taxon>
        <taxon>Spermatophyta</taxon>
        <taxon>Magnoliopsida</taxon>
        <taxon>eudicotyledons</taxon>
        <taxon>Gunneridae</taxon>
        <taxon>Pentapetalae</taxon>
        <taxon>rosids</taxon>
        <taxon>malvids</taxon>
        <taxon>Malvales</taxon>
        <taxon>Malvaceae</taxon>
        <taxon>Grewioideae</taxon>
        <taxon>Apeibeae</taxon>
        <taxon>Corchorus</taxon>
    </lineage>
</organism>
<name>A0A1R3KPC8_9ROSI</name>